<evidence type="ECO:0000256" key="1">
    <source>
        <dbReference type="SAM" id="MobiDB-lite"/>
    </source>
</evidence>
<proteinExistence type="predicted"/>
<feature type="compositionally biased region" description="Polar residues" evidence="1">
    <location>
        <begin position="1"/>
        <end position="15"/>
    </location>
</feature>
<accession>A0A6J5P134</accession>
<sequence>MTNSQEVNFVPSSQDAEFMTPRPQSAKNYLPKWFKEMPTLQPTLRGNRDDGTAKKCPPFLDALTSGYTQELICDVEITNLGIDPNTGNDIVTYKWAGPIKPLSTRAQDTDSRRVFPNFDGYYTNEFHWITQWEPQTPAGYSTLYFHPANRLDLPFLTMNGIIDTDKWSVNGPIPFMVKKGFEGLIPAGTPIYQMIFIKREDWTSQGLEYNDKQFKKMSYGIKKVMENGYKKNFWSKKNYS</sequence>
<protein>
    <submittedName>
        <fullName evidence="2">Uncharacterized protein</fullName>
    </submittedName>
</protein>
<gene>
    <name evidence="2" type="ORF">UFOVP828_128</name>
</gene>
<dbReference type="EMBL" id="LR796766">
    <property type="protein sequence ID" value="CAB4164802.1"/>
    <property type="molecule type" value="Genomic_DNA"/>
</dbReference>
<name>A0A6J5P134_9CAUD</name>
<reference evidence="2" key="1">
    <citation type="submission" date="2020-04" db="EMBL/GenBank/DDBJ databases">
        <authorList>
            <person name="Chiriac C."/>
            <person name="Salcher M."/>
            <person name="Ghai R."/>
            <person name="Kavagutti S V."/>
        </authorList>
    </citation>
    <scope>NUCLEOTIDE SEQUENCE</scope>
</reference>
<feature type="region of interest" description="Disordered" evidence="1">
    <location>
        <begin position="1"/>
        <end position="20"/>
    </location>
</feature>
<organism evidence="2">
    <name type="scientific">uncultured Caudovirales phage</name>
    <dbReference type="NCBI Taxonomy" id="2100421"/>
    <lineage>
        <taxon>Viruses</taxon>
        <taxon>Duplodnaviria</taxon>
        <taxon>Heunggongvirae</taxon>
        <taxon>Uroviricota</taxon>
        <taxon>Caudoviricetes</taxon>
        <taxon>Peduoviridae</taxon>
        <taxon>Maltschvirus</taxon>
        <taxon>Maltschvirus maltsch</taxon>
    </lineage>
</organism>
<evidence type="ECO:0000313" key="2">
    <source>
        <dbReference type="EMBL" id="CAB4164802.1"/>
    </source>
</evidence>